<comment type="subcellular location">
    <subcellularLocation>
        <location evidence="1">Cell membrane</location>
        <topology evidence="1">Single-pass membrane protein</topology>
    </subcellularLocation>
</comment>
<evidence type="ECO:0000256" key="9">
    <source>
        <dbReference type="ARBA" id="ARBA00022840"/>
    </source>
</evidence>
<evidence type="ECO:0000256" key="10">
    <source>
        <dbReference type="ARBA" id="ARBA00022989"/>
    </source>
</evidence>
<dbReference type="InterPro" id="IPR001245">
    <property type="entry name" value="Ser-Thr/Tyr_kinase_cat_dom"/>
</dbReference>
<keyword evidence="5 18" id="KW-0808">Transferase</keyword>
<evidence type="ECO:0000256" key="2">
    <source>
        <dbReference type="ARBA" id="ARBA00012513"/>
    </source>
</evidence>
<keyword evidence="10" id="KW-1133">Transmembrane helix</keyword>
<evidence type="ECO:0000313" key="19">
    <source>
        <dbReference type="Proteomes" id="UP001341840"/>
    </source>
</evidence>
<comment type="catalytic activity">
    <reaction evidence="12">
        <text>L-threonyl-[protein] + ATP = O-phospho-L-threonyl-[protein] + ADP + H(+)</text>
        <dbReference type="Rhea" id="RHEA:46608"/>
        <dbReference type="Rhea" id="RHEA-COMP:11060"/>
        <dbReference type="Rhea" id="RHEA-COMP:11605"/>
        <dbReference type="ChEBI" id="CHEBI:15378"/>
        <dbReference type="ChEBI" id="CHEBI:30013"/>
        <dbReference type="ChEBI" id="CHEBI:30616"/>
        <dbReference type="ChEBI" id="CHEBI:61977"/>
        <dbReference type="ChEBI" id="CHEBI:456216"/>
        <dbReference type="EC" id="2.7.11.1"/>
    </reaction>
</comment>
<dbReference type="PROSITE" id="PS00107">
    <property type="entry name" value="PROTEIN_KINASE_ATP"/>
    <property type="match status" value="1"/>
</dbReference>
<dbReference type="Gene3D" id="3.30.200.20">
    <property type="entry name" value="Phosphorylase Kinase, domain 1"/>
    <property type="match status" value="1"/>
</dbReference>
<evidence type="ECO:0000256" key="8">
    <source>
        <dbReference type="ARBA" id="ARBA00022777"/>
    </source>
</evidence>
<dbReference type="PANTHER" id="PTHR47982:SF45">
    <property type="entry name" value="NON-SPECIFIC SERINE_THREONINE PROTEIN KINASE"/>
    <property type="match status" value="1"/>
</dbReference>
<evidence type="ECO:0000256" key="12">
    <source>
        <dbReference type="ARBA" id="ARBA00047899"/>
    </source>
</evidence>
<evidence type="ECO:0000256" key="1">
    <source>
        <dbReference type="ARBA" id="ARBA00004162"/>
    </source>
</evidence>
<dbReference type="EMBL" id="JASCZI010151568">
    <property type="protein sequence ID" value="MED6173540.1"/>
    <property type="molecule type" value="Genomic_DNA"/>
</dbReference>
<feature type="region of interest" description="Disordered" evidence="16">
    <location>
        <begin position="18"/>
        <end position="74"/>
    </location>
</feature>
<keyword evidence="9 14" id="KW-0067">ATP-binding</keyword>
<dbReference type="PANTHER" id="PTHR47982">
    <property type="entry name" value="PROLINE-RICH RECEPTOR-LIKE PROTEIN KINASE PERK4"/>
    <property type="match status" value="1"/>
</dbReference>
<dbReference type="Gene3D" id="1.10.510.10">
    <property type="entry name" value="Transferase(Phosphotransferase) domain 1"/>
    <property type="match status" value="1"/>
</dbReference>
<protein>
    <recommendedName>
        <fullName evidence="2">non-specific serine/threonine protein kinase</fullName>
        <ecNumber evidence="2">2.7.11.1</ecNumber>
    </recommendedName>
</protein>
<evidence type="ECO:0000259" key="17">
    <source>
        <dbReference type="PROSITE" id="PS50011"/>
    </source>
</evidence>
<dbReference type="InterPro" id="IPR017441">
    <property type="entry name" value="Protein_kinase_ATP_BS"/>
</dbReference>
<evidence type="ECO:0000256" key="4">
    <source>
        <dbReference type="ARBA" id="ARBA00022527"/>
    </source>
</evidence>
<dbReference type="PROSITE" id="PS00108">
    <property type="entry name" value="PROTEIN_KINASE_ST"/>
    <property type="match status" value="1"/>
</dbReference>
<keyword evidence="11" id="KW-0472">Membrane</keyword>
<name>A0ABU6VMA3_9FABA</name>
<dbReference type="GO" id="GO:0004674">
    <property type="term" value="F:protein serine/threonine kinase activity"/>
    <property type="evidence" value="ECO:0007669"/>
    <property type="project" value="UniProtKB-EC"/>
</dbReference>
<feature type="binding site" evidence="14">
    <location>
        <position position="121"/>
    </location>
    <ligand>
        <name>ATP</name>
        <dbReference type="ChEBI" id="CHEBI:30616"/>
    </ligand>
</feature>
<reference evidence="18 19" key="1">
    <citation type="journal article" date="2023" name="Plants (Basel)">
        <title>Bridging the Gap: Combining Genomics and Transcriptomics Approaches to Understand Stylosanthes scabra, an Orphan Legume from the Brazilian Caatinga.</title>
        <authorList>
            <person name="Ferreira-Neto J.R.C."/>
            <person name="da Silva M.D."/>
            <person name="Binneck E."/>
            <person name="de Melo N.F."/>
            <person name="da Silva R.H."/>
            <person name="de Melo A.L.T.M."/>
            <person name="Pandolfi V."/>
            <person name="Bustamante F.O."/>
            <person name="Brasileiro-Vidal A.C."/>
            <person name="Benko-Iseppon A.M."/>
        </authorList>
    </citation>
    <scope>NUCLEOTIDE SEQUENCE [LARGE SCALE GENOMIC DNA]</scope>
    <source>
        <tissue evidence="18">Leaves</tissue>
    </source>
</reference>
<keyword evidence="19" id="KW-1185">Reference proteome</keyword>
<dbReference type="SUPFAM" id="SSF56112">
    <property type="entry name" value="Protein kinase-like (PK-like)"/>
    <property type="match status" value="1"/>
</dbReference>
<dbReference type="InterPro" id="IPR011009">
    <property type="entry name" value="Kinase-like_dom_sf"/>
</dbReference>
<keyword evidence="4 15" id="KW-0723">Serine/threonine-protein kinase</keyword>
<evidence type="ECO:0000256" key="15">
    <source>
        <dbReference type="RuleBase" id="RU000304"/>
    </source>
</evidence>
<evidence type="ECO:0000256" key="16">
    <source>
        <dbReference type="SAM" id="MobiDB-lite"/>
    </source>
</evidence>
<dbReference type="SMART" id="SM00220">
    <property type="entry name" value="S_TKc"/>
    <property type="match status" value="1"/>
</dbReference>
<keyword evidence="6" id="KW-0812">Transmembrane</keyword>
<dbReference type="EC" id="2.7.11.1" evidence="2"/>
<evidence type="ECO:0000256" key="14">
    <source>
        <dbReference type="PROSITE-ProRule" id="PRU10141"/>
    </source>
</evidence>
<feature type="domain" description="Protein kinase" evidence="17">
    <location>
        <begin position="93"/>
        <end position="313"/>
    </location>
</feature>
<keyword evidence="3" id="KW-1003">Cell membrane</keyword>
<comment type="caution">
    <text evidence="18">The sequence shown here is derived from an EMBL/GenBank/DDBJ whole genome shotgun (WGS) entry which is preliminary data.</text>
</comment>
<feature type="compositionally biased region" description="Basic and acidic residues" evidence="16">
    <location>
        <begin position="18"/>
        <end position="32"/>
    </location>
</feature>
<keyword evidence="8" id="KW-0418">Kinase</keyword>
<keyword evidence="7 14" id="KW-0547">Nucleotide-binding</keyword>
<dbReference type="Pfam" id="PF07714">
    <property type="entry name" value="PK_Tyr_Ser-Thr"/>
    <property type="match status" value="1"/>
</dbReference>
<comment type="similarity">
    <text evidence="15">Belongs to the protein kinase superfamily.</text>
</comment>
<sequence length="313" mass="34431">MKCASVFALFLSGKRNTEESKVVEGSYEYDHRKSAHKVKGPSSSSSDLSSDSNKSSSKLKSSDSYGSSSTSNTKLGSAGNFSYEEIYKATAKFSAANKVGEGAFGTVYKGKLKDGTLVAVKRANKDVENKNLGEFKNEVSTLSKIEHLNLVRLYGYLEHADEKIIVVEYVNNGSLREHLDGKRGDGLEIGERLDIAIDIAHAVTYLHMYTDHPIIHRDIKASNILLTDKLRAKVADFGFARLAAEDPSATHVSTKVKGTAGYIDPDYMRSHKLSEKSDVYSFGVLLVEMVTGRHAVEPRKPLSERVTIKWVSN</sequence>
<dbReference type="InterPro" id="IPR000719">
    <property type="entry name" value="Prot_kinase_dom"/>
</dbReference>
<evidence type="ECO:0000256" key="6">
    <source>
        <dbReference type="ARBA" id="ARBA00022692"/>
    </source>
</evidence>
<dbReference type="InterPro" id="IPR047117">
    <property type="entry name" value="PERK1-13-like"/>
</dbReference>
<dbReference type="Proteomes" id="UP001341840">
    <property type="component" value="Unassembled WGS sequence"/>
</dbReference>
<proteinExistence type="inferred from homology"/>
<evidence type="ECO:0000256" key="11">
    <source>
        <dbReference type="ARBA" id="ARBA00023136"/>
    </source>
</evidence>
<evidence type="ECO:0000313" key="18">
    <source>
        <dbReference type="EMBL" id="MED6173540.1"/>
    </source>
</evidence>
<evidence type="ECO:0000256" key="7">
    <source>
        <dbReference type="ARBA" id="ARBA00022741"/>
    </source>
</evidence>
<gene>
    <name evidence="18" type="primary">CRCK1_3</name>
    <name evidence="18" type="ORF">PIB30_060385</name>
</gene>
<evidence type="ECO:0000256" key="5">
    <source>
        <dbReference type="ARBA" id="ARBA00022679"/>
    </source>
</evidence>
<dbReference type="InterPro" id="IPR008271">
    <property type="entry name" value="Ser/Thr_kinase_AS"/>
</dbReference>
<evidence type="ECO:0000256" key="3">
    <source>
        <dbReference type="ARBA" id="ARBA00022475"/>
    </source>
</evidence>
<accession>A0ABU6VMA3</accession>
<dbReference type="PROSITE" id="PS50011">
    <property type="entry name" value="PROTEIN_KINASE_DOM"/>
    <property type="match status" value="1"/>
</dbReference>
<feature type="compositionally biased region" description="Low complexity" evidence="16">
    <location>
        <begin position="42"/>
        <end position="74"/>
    </location>
</feature>
<evidence type="ECO:0000256" key="13">
    <source>
        <dbReference type="ARBA" id="ARBA00048679"/>
    </source>
</evidence>
<organism evidence="18 19">
    <name type="scientific">Stylosanthes scabra</name>
    <dbReference type="NCBI Taxonomy" id="79078"/>
    <lineage>
        <taxon>Eukaryota</taxon>
        <taxon>Viridiplantae</taxon>
        <taxon>Streptophyta</taxon>
        <taxon>Embryophyta</taxon>
        <taxon>Tracheophyta</taxon>
        <taxon>Spermatophyta</taxon>
        <taxon>Magnoliopsida</taxon>
        <taxon>eudicotyledons</taxon>
        <taxon>Gunneridae</taxon>
        <taxon>Pentapetalae</taxon>
        <taxon>rosids</taxon>
        <taxon>fabids</taxon>
        <taxon>Fabales</taxon>
        <taxon>Fabaceae</taxon>
        <taxon>Papilionoideae</taxon>
        <taxon>50 kb inversion clade</taxon>
        <taxon>dalbergioids sensu lato</taxon>
        <taxon>Dalbergieae</taxon>
        <taxon>Pterocarpus clade</taxon>
        <taxon>Stylosanthes</taxon>
    </lineage>
</organism>
<comment type="catalytic activity">
    <reaction evidence="13">
        <text>L-seryl-[protein] + ATP = O-phospho-L-seryl-[protein] + ADP + H(+)</text>
        <dbReference type="Rhea" id="RHEA:17989"/>
        <dbReference type="Rhea" id="RHEA-COMP:9863"/>
        <dbReference type="Rhea" id="RHEA-COMP:11604"/>
        <dbReference type="ChEBI" id="CHEBI:15378"/>
        <dbReference type="ChEBI" id="CHEBI:29999"/>
        <dbReference type="ChEBI" id="CHEBI:30616"/>
        <dbReference type="ChEBI" id="CHEBI:83421"/>
        <dbReference type="ChEBI" id="CHEBI:456216"/>
        <dbReference type="EC" id="2.7.11.1"/>
    </reaction>
</comment>